<dbReference type="InterPro" id="IPR005720">
    <property type="entry name" value="Dihydroorotate_DH_cat"/>
</dbReference>
<dbReference type="InterPro" id="IPR001295">
    <property type="entry name" value="Dihydroorotate_DH_CS"/>
</dbReference>
<evidence type="ECO:0000256" key="12">
    <source>
        <dbReference type="SAM" id="Phobius"/>
    </source>
</evidence>
<dbReference type="Proteomes" id="UP001153620">
    <property type="component" value="Chromosome 1"/>
</dbReference>
<dbReference type="InterPro" id="IPR013785">
    <property type="entry name" value="Aldolase_TIM"/>
</dbReference>
<dbReference type="NCBIfam" id="TIGR01036">
    <property type="entry name" value="pyrD_sub2"/>
    <property type="match status" value="1"/>
</dbReference>
<organism evidence="14 15">
    <name type="scientific">Chironomus riparius</name>
    <dbReference type="NCBI Taxonomy" id="315576"/>
    <lineage>
        <taxon>Eukaryota</taxon>
        <taxon>Metazoa</taxon>
        <taxon>Ecdysozoa</taxon>
        <taxon>Arthropoda</taxon>
        <taxon>Hexapoda</taxon>
        <taxon>Insecta</taxon>
        <taxon>Pterygota</taxon>
        <taxon>Neoptera</taxon>
        <taxon>Endopterygota</taxon>
        <taxon>Diptera</taxon>
        <taxon>Nematocera</taxon>
        <taxon>Chironomoidea</taxon>
        <taxon>Chironomidae</taxon>
        <taxon>Chironominae</taxon>
        <taxon>Chironomus</taxon>
    </lineage>
</organism>
<protein>
    <recommendedName>
        <fullName evidence="6">Dihydroorotate dehydrogenase (quinone), mitochondrial</fullName>
        <ecNumber evidence="5">1.3.5.2</ecNumber>
    </recommendedName>
</protein>
<name>A0A9N9RLH1_9DIPT</name>
<evidence type="ECO:0000256" key="6">
    <source>
        <dbReference type="ARBA" id="ARBA00017599"/>
    </source>
</evidence>
<dbReference type="InterPro" id="IPR050074">
    <property type="entry name" value="DHO_dehydrogenase"/>
</dbReference>
<keyword evidence="12" id="KW-1133">Transmembrane helix</keyword>
<evidence type="ECO:0000256" key="11">
    <source>
        <dbReference type="ARBA" id="ARBA00048639"/>
    </source>
</evidence>
<evidence type="ECO:0000256" key="10">
    <source>
        <dbReference type="ARBA" id="ARBA00023136"/>
    </source>
</evidence>
<dbReference type="EC" id="1.3.5.2" evidence="5"/>
<comment type="cofactor">
    <cofactor evidence="1">
        <name>FMN</name>
        <dbReference type="ChEBI" id="CHEBI:58210"/>
    </cofactor>
</comment>
<evidence type="ECO:0000256" key="2">
    <source>
        <dbReference type="ARBA" id="ARBA00004370"/>
    </source>
</evidence>
<dbReference type="Pfam" id="PF01180">
    <property type="entry name" value="DHO_dh"/>
    <property type="match status" value="1"/>
</dbReference>
<dbReference type="AlphaFoldDB" id="A0A9N9RLH1"/>
<comment type="pathway">
    <text evidence="3">Pyrimidine metabolism; UMP biosynthesis via de novo pathway; orotate from (S)-dihydroorotate (quinone route): step 1/1.</text>
</comment>
<dbReference type="PANTHER" id="PTHR48109:SF4">
    <property type="entry name" value="DIHYDROOROTATE DEHYDROGENASE (QUINONE), MITOCHONDRIAL"/>
    <property type="match status" value="1"/>
</dbReference>
<dbReference type="GO" id="GO:0106430">
    <property type="term" value="F:dihydroorotate dehydrogenase (quinone) activity"/>
    <property type="evidence" value="ECO:0007669"/>
    <property type="project" value="UniProtKB-EC"/>
</dbReference>
<evidence type="ECO:0000259" key="13">
    <source>
        <dbReference type="Pfam" id="PF01180"/>
    </source>
</evidence>
<dbReference type="InterPro" id="IPR005719">
    <property type="entry name" value="Dihydroorotate_DH_2"/>
</dbReference>
<evidence type="ECO:0000313" key="15">
    <source>
        <dbReference type="Proteomes" id="UP001153620"/>
    </source>
</evidence>
<evidence type="ECO:0000313" key="14">
    <source>
        <dbReference type="EMBL" id="CAG9798647.1"/>
    </source>
</evidence>
<reference evidence="14" key="2">
    <citation type="submission" date="2022-10" db="EMBL/GenBank/DDBJ databases">
        <authorList>
            <consortium name="ENA_rothamsted_submissions"/>
            <consortium name="culmorum"/>
            <person name="King R."/>
        </authorList>
    </citation>
    <scope>NUCLEOTIDE SEQUENCE</scope>
</reference>
<evidence type="ECO:0000256" key="3">
    <source>
        <dbReference type="ARBA" id="ARBA00005161"/>
    </source>
</evidence>
<sequence>MSSSKFVRKVKALVKVTCYAGFISGGLLYYRNDEKFFRQILMPLSRVAMSPESAHKFGIFLCKWNLIPKNDYEDLPVLSSTICGIKLNNIVGLAAGYDKDGEAIKSLHKLGFGFIELGTIMPEEEYGENAKKSTLQLVEDEAILSSYDNNSSKGHSFLVPKMRTLRRREEYKEIIGFNIGKNKKSNYVNDISLNVKVFSPVANYLVINIDSESLSENLYDDLKKKENLRTVLIEVNKARKLFDEEKQRPIFLKLSPDLTNNELKDIVDVTKEKNCAVHGFIISNSKLDYNFNLQSKYHDIQNGRLSGKPLREKSTKMIEEVYKLTSGKAAIIGVGGILSGRDAYEKVLAGASALQIYTGFILYGPPIVNKIKRELSELLINDGYKNVSEAVGKNVKLQQKRFNWIPFLR</sequence>
<dbReference type="GO" id="GO:0009220">
    <property type="term" value="P:pyrimidine ribonucleotide biosynthetic process"/>
    <property type="evidence" value="ECO:0007669"/>
    <property type="project" value="TreeGrafter"/>
</dbReference>
<keyword evidence="8" id="KW-0288">FMN</keyword>
<dbReference type="SUPFAM" id="SSF51395">
    <property type="entry name" value="FMN-linked oxidoreductases"/>
    <property type="match status" value="1"/>
</dbReference>
<evidence type="ECO:0000256" key="4">
    <source>
        <dbReference type="ARBA" id="ARBA00005359"/>
    </source>
</evidence>
<evidence type="ECO:0000256" key="7">
    <source>
        <dbReference type="ARBA" id="ARBA00022630"/>
    </source>
</evidence>
<dbReference type="PROSITE" id="PS00912">
    <property type="entry name" value="DHODEHASE_2"/>
    <property type="match status" value="1"/>
</dbReference>
<dbReference type="OrthoDB" id="7717586at2759"/>
<evidence type="ECO:0000256" key="1">
    <source>
        <dbReference type="ARBA" id="ARBA00001917"/>
    </source>
</evidence>
<keyword evidence="7" id="KW-0285">Flavoprotein</keyword>
<evidence type="ECO:0000256" key="8">
    <source>
        <dbReference type="ARBA" id="ARBA00022643"/>
    </source>
</evidence>
<keyword evidence="9" id="KW-0560">Oxidoreductase</keyword>
<keyword evidence="15" id="KW-1185">Reference proteome</keyword>
<dbReference type="GO" id="GO:0006207">
    <property type="term" value="P:'de novo' pyrimidine nucleobase biosynthetic process"/>
    <property type="evidence" value="ECO:0007669"/>
    <property type="project" value="InterPro"/>
</dbReference>
<reference evidence="14" key="1">
    <citation type="submission" date="2022-01" db="EMBL/GenBank/DDBJ databases">
        <authorList>
            <person name="King R."/>
        </authorList>
    </citation>
    <scope>NUCLEOTIDE SEQUENCE</scope>
</reference>
<feature type="domain" description="Dihydroorotate dehydrogenase catalytic" evidence="13">
    <location>
        <begin position="78"/>
        <end position="379"/>
    </location>
</feature>
<evidence type="ECO:0000256" key="5">
    <source>
        <dbReference type="ARBA" id="ARBA00012791"/>
    </source>
</evidence>
<dbReference type="EMBL" id="OU895877">
    <property type="protein sequence ID" value="CAG9798647.1"/>
    <property type="molecule type" value="Genomic_DNA"/>
</dbReference>
<proteinExistence type="inferred from homology"/>
<evidence type="ECO:0000256" key="9">
    <source>
        <dbReference type="ARBA" id="ARBA00023002"/>
    </source>
</evidence>
<comment type="similarity">
    <text evidence="4">Belongs to the dihydroorotate dehydrogenase family. Type 2 subfamily.</text>
</comment>
<keyword evidence="10 12" id="KW-0472">Membrane</keyword>
<comment type="catalytic activity">
    <reaction evidence="11">
        <text>(S)-dihydroorotate + a quinone = orotate + a quinol</text>
        <dbReference type="Rhea" id="RHEA:30187"/>
        <dbReference type="ChEBI" id="CHEBI:24646"/>
        <dbReference type="ChEBI" id="CHEBI:30839"/>
        <dbReference type="ChEBI" id="CHEBI:30864"/>
        <dbReference type="ChEBI" id="CHEBI:132124"/>
        <dbReference type="EC" id="1.3.5.2"/>
    </reaction>
</comment>
<accession>A0A9N9RLH1</accession>
<gene>
    <name evidence="14" type="ORF">CHIRRI_LOCUS1629</name>
</gene>
<comment type="subcellular location">
    <subcellularLocation>
        <location evidence="2">Membrane</location>
    </subcellularLocation>
</comment>
<feature type="transmembrane region" description="Helical" evidence="12">
    <location>
        <begin position="12"/>
        <end position="30"/>
    </location>
</feature>
<dbReference type="CDD" id="cd04738">
    <property type="entry name" value="DHOD_2_like"/>
    <property type="match status" value="1"/>
</dbReference>
<dbReference type="PANTHER" id="PTHR48109">
    <property type="entry name" value="DIHYDROOROTATE DEHYDROGENASE (QUINONE), MITOCHONDRIAL-RELATED"/>
    <property type="match status" value="1"/>
</dbReference>
<dbReference type="GO" id="GO:0005743">
    <property type="term" value="C:mitochondrial inner membrane"/>
    <property type="evidence" value="ECO:0007669"/>
    <property type="project" value="TreeGrafter"/>
</dbReference>
<dbReference type="Gene3D" id="3.20.20.70">
    <property type="entry name" value="Aldolase class I"/>
    <property type="match status" value="1"/>
</dbReference>
<keyword evidence="12" id="KW-0812">Transmembrane</keyword>